<dbReference type="PROSITE" id="PS52016">
    <property type="entry name" value="TONB_DEPENDENT_REC_3"/>
    <property type="match status" value="1"/>
</dbReference>
<evidence type="ECO:0000256" key="9">
    <source>
        <dbReference type="ARBA" id="ARBA00023136"/>
    </source>
</evidence>
<evidence type="ECO:0000256" key="7">
    <source>
        <dbReference type="ARBA" id="ARBA00023065"/>
    </source>
</evidence>
<evidence type="ECO:0000313" key="17">
    <source>
        <dbReference type="Proteomes" id="UP001165652"/>
    </source>
</evidence>
<evidence type="ECO:0000256" key="12">
    <source>
        <dbReference type="RuleBase" id="RU003357"/>
    </source>
</evidence>
<evidence type="ECO:0000259" key="15">
    <source>
        <dbReference type="Pfam" id="PF07715"/>
    </source>
</evidence>
<feature type="domain" description="TonB-dependent receptor plug" evidence="15">
    <location>
        <begin position="75"/>
        <end position="182"/>
    </location>
</feature>
<dbReference type="RefSeq" id="WP_272779042.1">
    <property type="nucleotide sequence ID" value="NZ_JAQQLI010000039.1"/>
</dbReference>
<reference evidence="16" key="1">
    <citation type="journal article" date="2023" name="Microbiol Resour">
        <title>Genome Sequences of Rhodoplanes serenus and Two Thermotolerant Strains, Rhodoplanes tepidamans and 'Rhodoplanes cryptolactis,' Further Refine the Genus.</title>
        <authorList>
            <person name="Rayyan A.A."/>
            <person name="Kyndt J.A."/>
        </authorList>
    </citation>
    <scope>NUCLEOTIDE SEQUENCE</scope>
    <source>
        <strain evidence="16">DSM 9987</strain>
    </source>
</reference>
<evidence type="ECO:0000256" key="1">
    <source>
        <dbReference type="ARBA" id="ARBA00004571"/>
    </source>
</evidence>
<keyword evidence="9 11" id="KW-0472">Membrane</keyword>
<keyword evidence="10 11" id="KW-0998">Cell outer membrane</keyword>
<dbReference type="InterPro" id="IPR012910">
    <property type="entry name" value="Plug_dom"/>
</dbReference>
<sequence>MIITTRDAAIRRADGRRPGRGLLTGSIAALLGSTILMPVVDVAVHRALAQTAETAGAVQLDELVVTSRRRDEKLWEIPFSVDVQSGEQLEEKRALDTLEALRDVPGVGVTSSGDRINNTITIRGVGPIGGALSPDDSSVITFVDGVPLPVGAANSAIFDVERVEVLKGPQNVLFGRNTMGGAISVVPVEPAFATSGYIRAEYGTDSTHRIEGAVGGTLVQDKLAARFAFRKSGAGGYVTNIAGSDLGEDQVLAGRASFLFTPTSDIRWLVSATYEKADAVPVYSMLDAPGLGMLAARNLGKDNNELAVLNSKFEYTMDWSTLTVQTSYSKLDNVQNFNNFDMLLGQQVVQGLDPMIQMLIATYGQPLTDPRYNYTNTEREISRFTQEVRLTSPENATTTWIGGLAYYRDTANIDRSMNLMNFFPSFSGLTTYDLTTTGYSGFGEVTQPLVDRLKLSLGGRLSRETKEFSSEYFADGTIANNPIFVMAGGLPIVPYFAEEDETVYKFWTGRAALSYEWNNHLTTYASAARSYKTGGYGEYFSLTYAGVAREPYDPAKGMTYEAGGRASLLDGRLLINAAAFYNDVKDEQILQLDPSGLTAYYVNIDTTSKGFEVEATWKATPYWTLAGGVGYTDARLYNVTAGLAATTPGLADGNQVPNVPPWSVKASVAYRAPASELGFGGWIGGQTVYGRVGYNYYSERFYDTGNQNELDAIHLVSARLGFDWGGGEAYVFGENLLDQQYLILTQLINLSGNSAIRGSAWSRGAVVGVGAAVRF</sequence>
<dbReference type="InterPro" id="IPR036942">
    <property type="entry name" value="Beta-barrel_TonB_sf"/>
</dbReference>
<evidence type="ECO:0000256" key="6">
    <source>
        <dbReference type="ARBA" id="ARBA00023004"/>
    </source>
</evidence>
<dbReference type="PANTHER" id="PTHR32552:SF81">
    <property type="entry name" value="TONB-DEPENDENT OUTER MEMBRANE RECEPTOR"/>
    <property type="match status" value="1"/>
</dbReference>
<organism evidence="16 17">
    <name type="scientific">Rhodoplanes tepidamans</name>
    <name type="common">Rhodoplanes cryptolactis</name>
    <dbReference type="NCBI Taxonomy" id="200616"/>
    <lineage>
        <taxon>Bacteria</taxon>
        <taxon>Pseudomonadati</taxon>
        <taxon>Pseudomonadota</taxon>
        <taxon>Alphaproteobacteria</taxon>
        <taxon>Hyphomicrobiales</taxon>
        <taxon>Nitrobacteraceae</taxon>
        <taxon>Rhodoplanes</taxon>
    </lineage>
</organism>
<evidence type="ECO:0000256" key="13">
    <source>
        <dbReference type="SAM" id="Phobius"/>
    </source>
</evidence>
<evidence type="ECO:0000256" key="5">
    <source>
        <dbReference type="ARBA" id="ARBA00022692"/>
    </source>
</evidence>
<dbReference type="InterPro" id="IPR000531">
    <property type="entry name" value="Beta-barrel_TonB"/>
</dbReference>
<dbReference type="InterPro" id="IPR039426">
    <property type="entry name" value="TonB-dep_rcpt-like"/>
</dbReference>
<keyword evidence="4" id="KW-0410">Iron transport</keyword>
<proteinExistence type="inferred from homology"/>
<evidence type="ECO:0000313" key="16">
    <source>
        <dbReference type="EMBL" id="MDC7788204.1"/>
    </source>
</evidence>
<evidence type="ECO:0000256" key="10">
    <source>
        <dbReference type="ARBA" id="ARBA00023237"/>
    </source>
</evidence>
<keyword evidence="17" id="KW-1185">Reference proteome</keyword>
<dbReference type="Pfam" id="PF07715">
    <property type="entry name" value="Plug"/>
    <property type="match status" value="1"/>
</dbReference>
<comment type="caution">
    <text evidence="16">The sequence shown here is derived from an EMBL/GenBank/DDBJ whole genome shotgun (WGS) entry which is preliminary data.</text>
</comment>
<keyword evidence="8 12" id="KW-0798">TonB box</keyword>
<feature type="transmembrane region" description="Helical" evidence="13">
    <location>
        <begin position="21"/>
        <end position="40"/>
    </location>
</feature>
<keyword evidence="7" id="KW-0406">Ion transport</keyword>
<dbReference type="CDD" id="cd01347">
    <property type="entry name" value="ligand_gated_channel"/>
    <property type="match status" value="1"/>
</dbReference>
<gene>
    <name evidence="16" type="ORF">PQJ73_21145</name>
</gene>
<dbReference type="EMBL" id="JAQQLI010000039">
    <property type="protein sequence ID" value="MDC7788204.1"/>
    <property type="molecule type" value="Genomic_DNA"/>
</dbReference>
<comment type="similarity">
    <text evidence="11 12">Belongs to the TonB-dependent receptor family.</text>
</comment>
<protein>
    <submittedName>
        <fullName evidence="16">TonB-dependent receptor</fullName>
    </submittedName>
</protein>
<evidence type="ECO:0000256" key="3">
    <source>
        <dbReference type="ARBA" id="ARBA00022452"/>
    </source>
</evidence>
<evidence type="ECO:0000259" key="14">
    <source>
        <dbReference type="Pfam" id="PF00593"/>
    </source>
</evidence>
<evidence type="ECO:0000256" key="8">
    <source>
        <dbReference type="ARBA" id="ARBA00023077"/>
    </source>
</evidence>
<reference evidence="16" key="2">
    <citation type="submission" date="2023-02" db="EMBL/GenBank/DDBJ databases">
        <authorList>
            <person name="Rayyan A."/>
            <person name="Meyer T."/>
            <person name="Kyndt J.A."/>
        </authorList>
    </citation>
    <scope>NUCLEOTIDE SEQUENCE</scope>
    <source>
        <strain evidence="16">DSM 9987</strain>
    </source>
</reference>
<dbReference type="Proteomes" id="UP001165652">
    <property type="component" value="Unassembled WGS sequence"/>
</dbReference>
<feature type="domain" description="TonB-dependent receptor-like beta-barrel" evidence="14">
    <location>
        <begin position="297"/>
        <end position="736"/>
    </location>
</feature>
<keyword evidence="2 11" id="KW-0813">Transport</keyword>
<keyword evidence="5 11" id="KW-0812">Transmembrane</keyword>
<evidence type="ECO:0000256" key="4">
    <source>
        <dbReference type="ARBA" id="ARBA00022496"/>
    </source>
</evidence>
<accession>A0ABT5JF42</accession>
<dbReference type="SUPFAM" id="SSF56935">
    <property type="entry name" value="Porins"/>
    <property type="match status" value="1"/>
</dbReference>
<comment type="subcellular location">
    <subcellularLocation>
        <location evidence="1 11">Cell outer membrane</location>
        <topology evidence="1 11">Multi-pass membrane protein</topology>
    </subcellularLocation>
</comment>
<evidence type="ECO:0000256" key="11">
    <source>
        <dbReference type="PROSITE-ProRule" id="PRU01360"/>
    </source>
</evidence>
<evidence type="ECO:0000256" key="2">
    <source>
        <dbReference type="ARBA" id="ARBA00022448"/>
    </source>
</evidence>
<dbReference type="PANTHER" id="PTHR32552">
    <property type="entry name" value="FERRICHROME IRON RECEPTOR-RELATED"/>
    <property type="match status" value="1"/>
</dbReference>
<name>A0ABT5JF42_RHOTP</name>
<keyword evidence="6" id="KW-0408">Iron</keyword>
<keyword evidence="3 11" id="KW-1134">Transmembrane beta strand</keyword>
<dbReference type="Pfam" id="PF00593">
    <property type="entry name" value="TonB_dep_Rec_b-barrel"/>
    <property type="match status" value="1"/>
</dbReference>
<dbReference type="Gene3D" id="2.40.170.20">
    <property type="entry name" value="TonB-dependent receptor, beta-barrel domain"/>
    <property type="match status" value="1"/>
</dbReference>
<keyword evidence="16" id="KW-0675">Receptor</keyword>
<keyword evidence="13" id="KW-1133">Transmembrane helix</keyword>